<comment type="similarity">
    <text evidence="2">Belongs to the VKOR family.</text>
</comment>
<evidence type="ECO:0000256" key="6">
    <source>
        <dbReference type="ARBA" id="ARBA00023002"/>
    </source>
</evidence>
<reference evidence="13" key="1">
    <citation type="submission" date="2023-01" db="EMBL/GenBank/DDBJ databases">
        <title>Metagenome sequencing of chrysophaentin producing Chrysophaeum taylorii.</title>
        <authorList>
            <person name="Davison J."/>
            <person name="Bewley C."/>
        </authorList>
    </citation>
    <scope>NUCLEOTIDE SEQUENCE</scope>
    <source>
        <strain evidence="13">NIES-1699</strain>
    </source>
</reference>
<feature type="transmembrane region" description="Helical" evidence="10">
    <location>
        <begin position="140"/>
        <end position="156"/>
    </location>
</feature>
<evidence type="ECO:0000256" key="8">
    <source>
        <dbReference type="ARBA" id="ARBA00023157"/>
    </source>
</evidence>
<feature type="domain" description="Vitamin K epoxide reductase" evidence="12">
    <location>
        <begin position="55"/>
        <end position="187"/>
    </location>
</feature>
<dbReference type="Proteomes" id="UP001230188">
    <property type="component" value="Unassembled WGS sequence"/>
</dbReference>
<evidence type="ECO:0000256" key="7">
    <source>
        <dbReference type="ARBA" id="ARBA00023136"/>
    </source>
</evidence>
<dbReference type="Pfam" id="PF07884">
    <property type="entry name" value="VKOR"/>
    <property type="match status" value="1"/>
</dbReference>
<dbReference type="Gene3D" id="1.20.1440.130">
    <property type="entry name" value="VKOR domain"/>
    <property type="match status" value="1"/>
</dbReference>
<keyword evidence="3 10" id="KW-0812">Transmembrane</keyword>
<keyword evidence="11" id="KW-0732">Signal</keyword>
<evidence type="ECO:0000256" key="3">
    <source>
        <dbReference type="ARBA" id="ARBA00022692"/>
    </source>
</evidence>
<dbReference type="GO" id="GO:0016020">
    <property type="term" value="C:membrane"/>
    <property type="evidence" value="ECO:0007669"/>
    <property type="project" value="UniProtKB-SubCell"/>
</dbReference>
<dbReference type="GO" id="GO:0016491">
    <property type="term" value="F:oxidoreductase activity"/>
    <property type="evidence" value="ECO:0007669"/>
    <property type="project" value="UniProtKB-KW"/>
</dbReference>
<dbReference type="GO" id="GO:0048038">
    <property type="term" value="F:quinone binding"/>
    <property type="evidence" value="ECO:0007669"/>
    <property type="project" value="UniProtKB-KW"/>
</dbReference>
<dbReference type="CDD" id="cd12916">
    <property type="entry name" value="VKOR_1"/>
    <property type="match status" value="1"/>
</dbReference>
<dbReference type="SUPFAM" id="SSF52833">
    <property type="entry name" value="Thioredoxin-like"/>
    <property type="match status" value="1"/>
</dbReference>
<feature type="transmembrane region" description="Helical" evidence="10">
    <location>
        <begin position="203"/>
        <end position="223"/>
    </location>
</feature>
<accession>A0AAD7XN85</accession>
<keyword evidence="9" id="KW-0676">Redox-active center</keyword>
<dbReference type="InterPro" id="IPR036249">
    <property type="entry name" value="Thioredoxin-like_sf"/>
</dbReference>
<dbReference type="InterPro" id="IPR038354">
    <property type="entry name" value="VKOR_sf"/>
</dbReference>
<keyword evidence="5 10" id="KW-1133">Transmembrane helix</keyword>
<keyword evidence="4" id="KW-0874">Quinone</keyword>
<evidence type="ECO:0000256" key="5">
    <source>
        <dbReference type="ARBA" id="ARBA00022989"/>
    </source>
</evidence>
<evidence type="ECO:0000259" key="12">
    <source>
        <dbReference type="SMART" id="SM00756"/>
    </source>
</evidence>
<dbReference type="EMBL" id="JAQMWT010000391">
    <property type="protein sequence ID" value="KAJ8602055.1"/>
    <property type="molecule type" value="Genomic_DNA"/>
</dbReference>
<feature type="transmembrane region" description="Helical" evidence="10">
    <location>
        <begin position="103"/>
        <end position="128"/>
    </location>
</feature>
<dbReference type="InterPro" id="IPR044698">
    <property type="entry name" value="VKOR/LTO1"/>
</dbReference>
<evidence type="ECO:0000256" key="11">
    <source>
        <dbReference type="SAM" id="SignalP"/>
    </source>
</evidence>
<evidence type="ECO:0000256" key="9">
    <source>
        <dbReference type="ARBA" id="ARBA00023284"/>
    </source>
</evidence>
<dbReference type="AlphaFoldDB" id="A0AAD7XN85"/>
<comment type="caution">
    <text evidence="13">The sequence shown here is derived from an EMBL/GenBank/DDBJ whole genome shotgun (WGS) entry which is preliminary data.</text>
</comment>
<keyword evidence="6" id="KW-0560">Oxidoreductase</keyword>
<dbReference type="Gene3D" id="3.40.30.10">
    <property type="entry name" value="Glutaredoxin"/>
    <property type="match status" value="1"/>
</dbReference>
<dbReference type="PANTHER" id="PTHR34573">
    <property type="entry name" value="VKC DOMAIN-CONTAINING PROTEIN"/>
    <property type="match status" value="1"/>
</dbReference>
<feature type="chain" id="PRO_5041946101" description="Vitamin K epoxide reductase domain-containing protein" evidence="11">
    <location>
        <begin position="16"/>
        <end position="372"/>
    </location>
</feature>
<proteinExistence type="inferred from homology"/>
<dbReference type="PANTHER" id="PTHR34573:SF1">
    <property type="entry name" value="VITAMIN K EPOXIDE REDUCTASE DOMAIN-CONTAINING PROTEIN"/>
    <property type="match status" value="1"/>
</dbReference>
<protein>
    <recommendedName>
        <fullName evidence="12">Vitamin K epoxide reductase domain-containing protein</fullName>
    </recommendedName>
</protein>
<feature type="signal peptide" evidence="11">
    <location>
        <begin position="1"/>
        <end position="15"/>
    </location>
</feature>
<keyword evidence="7 10" id="KW-0472">Membrane</keyword>
<keyword evidence="14" id="KW-1185">Reference proteome</keyword>
<evidence type="ECO:0000256" key="10">
    <source>
        <dbReference type="SAM" id="Phobius"/>
    </source>
</evidence>
<organism evidence="13 14">
    <name type="scientific">Chrysophaeum taylorii</name>
    <dbReference type="NCBI Taxonomy" id="2483200"/>
    <lineage>
        <taxon>Eukaryota</taxon>
        <taxon>Sar</taxon>
        <taxon>Stramenopiles</taxon>
        <taxon>Ochrophyta</taxon>
        <taxon>Pelagophyceae</taxon>
        <taxon>Pelagomonadales</taxon>
        <taxon>Pelagomonadaceae</taxon>
        <taxon>Chrysophaeum</taxon>
    </lineage>
</organism>
<sequence length="372" mass="38702">MKVLALVGLVEVACFSPTTVRGPTALRLRGRRRLTRGFSQIVDDVFEDETDAASWAWTRRTVGGLATLGVVETSYLTAQKVFGAGPTCAADCSSVLTGPYSSIGGVPVCALGLAAYATVVGLCCAPLLGSHLERRTRAPLVFVTAAMAAFSAWLVALLVLKLQAFCAFCFASAAMSWSNFALTQRAASGSSSSSSSSSQDAAGPALSGLVAASAMALATFYFVETGIALDEARQMVAVLSGETSLVAATKQQQDLRLAPPAVDTVSTPRTLRLARHLKLSGAKMYGAYWCSHCFAQKQAFGAEAAAELAYIECAEDGLNSQRAACQARGINGYPTWEIGGKLYPGEKSIAELEALSGLDATKPPSSPAGPGF</sequence>
<evidence type="ECO:0000256" key="1">
    <source>
        <dbReference type="ARBA" id="ARBA00004141"/>
    </source>
</evidence>
<evidence type="ECO:0000313" key="14">
    <source>
        <dbReference type="Proteomes" id="UP001230188"/>
    </source>
</evidence>
<keyword evidence="8" id="KW-1015">Disulfide bond</keyword>
<evidence type="ECO:0000256" key="4">
    <source>
        <dbReference type="ARBA" id="ARBA00022719"/>
    </source>
</evidence>
<evidence type="ECO:0000256" key="2">
    <source>
        <dbReference type="ARBA" id="ARBA00006214"/>
    </source>
</evidence>
<dbReference type="InterPro" id="IPR012932">
    <property type="entry name" value="VKOR"/>
</dbReference>
<comment type="subcellular location">
    <subcellularLocation>
        <location evidence="1">Membrane</location>
        <topology evidence="1">Multi-pass membrane protein</topology>
    </subcellularLocation>
</comment>
<evidence type="ECO:0000313" key="13">
    <source>
        <dbReference type="EMBL" id="KAJ8602055.1"/>
    </source>
</evidence>
<name>A0AAD7XN85_9STRA</name>
<gene>
    <name evidence="13" type="ORF">CTAYLR_002775</name>
</gene>
<dbReference type="SMART" id="SM00756">
    <property type="entry name" value="VKc"/>
    <property type="match status" value="1"/>
</dbReference>